<reference evidence="1 2" key="1">
    <citation type="submission" date="2014-07" db="EMBL/GenBank/DDBJ databases">
        <title>Methanogenic archaea and the global carbon cycle.</title>
        <authorList>
            <person name="Henriksen J.R."/>
            <person name="Luke J."/>
            <person name="Reinhart S."/>
            <person name="Benedict M.N."/>
            <person name="Youngblut N.D."/>
            <person name="Metcalf M.E."/>
            <person name="Whitaker R.J."/>
            <person name="Metcalf W.W."/>
        </authorList>
    </citation>
    <scope>NUCLEOTIDE SEQUENCE [LARGE SCALE GENOMIC DNA]</scope>
    <source>
        <strain evidence="1 2">WWM610</strain>
    </source>
</reference>
<gene>
    <name evidence="1" type="ORF">MSMAW_1119</name>
</gene>
<evidence type="ECO:0008006" key="3">
    <source>
        <dbReference type="Google" id="ProtNLM"/>
    </source>
</evidence>
<dbReference type="EMBL" id="CP009509">
    <property type="protein sequence ID" value="AKB40110.1"/>
    <property type="molecule type" value="Genomic_DNA"/>
</dbReference>
<dbReference type="SUPFAM" id="SSF53756">
    <property type="entry name" value="UDP-Glycosyltransferase/glycogen phosphorylase"/>
    <property type="match status" value="1"/>
</dbReference>
<evidence type="ECO:0000313" key="1">
    <source>
        <dbReference type="EMBL" id="AKB40110.1"/>
    </source>
</evidence>
<sequence>MLAVVELVENFKTGIIAYKEPSSIAWGLNYILERLGRNKMGEKGNYLLKQKYNWKTIAEKTLKVYEKLVEKHKSSF</sequence>
<protein>
    <recommendedName>
        <fullName evidence="3">Glycosyltransferase</fullName>
    </recommendedName>
</protein>
<proteinExistence type="predicted"/>
<dbReference type="HOGENOM" id="CLU_2645935_0_0_2"/>
<organism evidence="1 2">
    <name type="scientific">Methanosarcina mazei WWM610</name>
    <dbReference type="NCBI Taxonomy" id="1434117"/>
    <lineage>
        <taxon>Archaea</taxon>
        <taxon>Methanobacteriati</taxon>
        <taxon>Methanobacteriota</taxon>
        <taxon>Stenosarchaea group</taxon>
        <taxon>Methanomicrobia</taxon>
        <taxon>Methanosarcinales</taxon>
        <taxon>Methanosarcinaceae</taxon>
        <taxon>Methanosarcina</taxon>
    </lineage>
</organism>
<evidence type="ECO:0000313" key="2">
    <source>
        <dbReference type="Proteomes" id="UP000033058"/>
    </source>
</evidence>
<accession>A0A0E3PWZ4</accession>
<dbReference type="AlphaFoldDB" id="A0A0E3PWZ4"/>
<dbReference type="Proteomes" id="UP000033058">
    <property type="component" value="Chromosome"/>
</dbReference>
<dbReference type="PATRIC" id="fig|1434117.4.peg.1414"/>
<dbReference type="Gene3D" id="3.40.50.2000">
    <property type="entry name" value="Glycogen Phosphorylase B"/>
    <property type="match status" value="2"/>
</dbReference>
<name>A0A0E3PWZ4_METMZ</name>